<keyword evidence="1" id="KW-1133">Transmembrane helix</keyword>
<gene>
    <name evidence="3" type="ORF">LDX50_06060</name>
</gene>
<dbReference type="AlphaFoldDB" id="A0A9X1HP68"/>
<organism evidence="3 4">
    <name type="scientific">Fulvivirga sedimenti</name>
    <dbReference type="NCBI Taxonomy" id="2879465"/>
    <lineage>
        <taxon>Bacteria</taxon>
        <taxon>Pseudomonadati</taxon>
        <taxon>Bacteroidota</taxon>
        <taxon>Cytophagia</taxon>
        <taxon>Cytophagales</taxon>
        <taxon>Fulvivirgaceae</taxon>
        <taxon>Fulvivirga</taxon>
    </lineage>
</organism>
<comment type="caution">
    <text evidence="3">The sequence shown here is derived from an EMBL/GenBank/DDBJ whole genome shotgun (WGS) entry which is preliminary data.</text>
</comment>
<accession>A0A9X1HP68</accession>
<keyword evidence="4" id="KW-1185">Reference proteome</keyword>
<evidence type="ECO:0000313" key="3">
    <source>
        <dbReference type="EMBL" id="MCA6074423.1"/>
    </source>
</evidence>
<feature type="domain" description="DUF6089" evidence="2">
    <location>
        <begin position="14"/>
        <end position="228"/>
    </location>
</feature>
<dbReference type="EMBL" id="JAIXNE010000001">
    <property type="protein sequence ID" value="MCA6074423.1"/>
    <property type="molecule type" value="Genomic_DNA"/>
</dbReference>
<dbReference type="Gene3D" id="2.40.160.20">
    <property type="match status" value="1"/>
</dbReference>
<dbReference type="RefSeq" id="WP_225697516.1">
    <property type="nucleotide sequence ID" value="NZ_JAIXNE010000001.1"/>
</dbReference>
<dbReference type="InterPro" id="IPR011250">
    <property type="entry name" value="OMP/PagP_B-barrel"/>
</dbReference>
<dbReference type="SUPFAM" id="SSF56925">
    <property type="entry name" value="OMPA-like"/>
    <property type="match status" value="1"/>
</dbReference>
<name>A0A9X1HP68_9BACT</name>
<protein>
    <submittedName>
        <fullName evidence="3">DUF6089 family protein</fullName>
    </submittedName>
</protein>
<evidence type="ECO:0000256" key="1">
    <source>
        <dbReference type="SAM" id="Phobius"/>
    </source>
</evidence>
<dbReference type="Pfam" id="PF19573">
    <property type="entry name" value="DUF6089"/>
    <property type="match status" value="1"/>
</dbReference>
<keyword evidence="1" id="KW-0472">Membrane</keyword>
<reference evidence="3" key="1">
    <citation type="submission" date="2021-09" db="EMBL/GenBank/DDBJ databases">
        <title>Fulvivirga sp. isolated from coastal sediment.</title>
        <authorList>
            <person name="Yu H."/>
        </authorList>
    </citation>
    <scope>NUCLEOTIDE SEQUENCE</scope>
    <source>
        <strain evidence="3">1062</strain>
    </source>
</reference>
<evidence type="ECO:0000259" key="2">
    <source>
        <dbReference type="Pfam" id="PF19573"/>
    </source>
</evidence>
<keyword evidence="1" id="KW-0812">Transmembrane</keyword>
<dbReference type="Proteomes" id="UP001139409">
    <property type="component" value="Unassembled WGS sequence"/>
</dbReference>
<proteinExistence type="predicted"/>
<sequence length="240" mass="27417">MQYKAGKTCCALAFTLIMTILGVSVHAQGYEIGLGIGGFNYIGDLERGLHLKTTRPAATGFVRYNMNDALSFRAAITAGQMVGWDEYYPIDPFAERRDASFDIFVFEASGVLEYHFLEWRQENYPIRWTPYFFGGLAIFGIAGNEDKPEDYSNIQPAIPFGAGVKYILNPKWYIGFELGARKTFFDYLDNVSDGDGVTKDYQYGNKYDNDLYYYGGFSITYSFYTIPCPVSPYQKRYRRK</sequence>
<feature type="transmembrane region" description="Helical" evidence="1">
    <location>
        <begin position="211"/>
        <end position="230"/>
    </location>
</feature>
<evidence type="ECO:0000313" key="4">
    <source>
        <dbReference type="Proteomes" id="UP001139409"/>
    </source>
</evidence>
<dbReference type="InterPro" id="IPR045743">
    <property type="entry name" value="DUF6089"/>
</dbReference>